<dbReference type="InterPro" id="IPR043725">
    <property type="entry name" value="DUF5667"/>
</dbReference>
<feature type="compositionally biased region" description="Basic and acidic residues" evidence="1">
    <location>
        <begin position="303"/>
        <end position="352"/>
    </location>
</feature>
<organism evidence="3 4">
    <name type="scientific">Aquibacillus salsiterrae</name>
    <dbReference type="NCBI Taxonomy" id="2950439"/>
    <lineage>
        <taxon>Bacteria</taxon>
        <taxon>Bacillati</taxon>
        <taxon>Bacillota</taxon>
        <taxon>Bacilli</taxon>
        <taxon>Bacillales</taxon>
        <taxon>Bacillaceae</taxon>
        <taxon>Aquibacillus</taxon>
    </lineage>
</organism>
<dbReference type="EMBL" id="JAMQKC010000008">
    <property type="protein sequence ID" value="MDC3417383.1"/>
    <property type="molecule type" value="Genomic_DNA"/>
</dbReference>
<dbReference type="RefSeq" id="WP_272446448.1">
    <property type="nucleotide sequence ID" value="NZ_JAMQKC010000008.1"/>
</dbReference>
<dbReference type="Proteomes" id="UP001145069">
    <property type="component" value="Unassembled WGS sequence"/>
</dbReference>
<proteinExistence type="predicted"/>
<accession>A0A9X4AGQ8</accession>
<dbReference type="AlphaFoldDB" id="A0A9X4AGQ8"/>
<feature type="compositionally biased region" description="Basic and acidic residues" evidence="1">
    <location>
        <begin position="359"/>
        <end position="374"/>
    </location>
</feature>
<gene>
    <name evidence="3" type="ORF">NC799_10800</name>
</gene>
<feature type="domain" description="DUF5667" evidence="2">
    <location>
        <begin position="68"/>
        <end position="154"/>
    </location>
</feature>
<dbReference type="Pfam" id="PF18915">
    <property type="entry name" value="DUF5667"/>
    <property type="match status" value="1"/>
</dbReference>
<feature type="compositionally biased region" description="Acidic residues" evidence="1">
    <location>
        <begin position="375"/>
        <end position="384"/>
    </location>
</feature>
<evidence type="ECO:0000313" key="4">
    <source>
        <dbReference type="Proteomes" id="UP001145069"/>
    </source>
</evidence>
<evidence type="ECO:0000256" key="1">
    <source>
        <dbReference type="SAM" id="MobiDB-lite"/>
    </source>
</evidence>
<evidence type="ECO:0000313" key="3">
    <source>
        <dbReference type="EMBL" id="MDC3417383.1"/>
    </source>
</evidence>
<feature type="compositionally biased region" description="Acidic residues" evidence="1">
    <location>
        <begin position="252"/>
        <end position="267"/>
    </location>
</feature>
<evidence type="ECO:0000259" key="2">
    <source>
        <dbReference type="Pfam" id="PF18915"/>
    </source>
</evidence>
<reference evidence="3" key="1">
    <citation type="submission" date="2022-06" db="EMBL/GenBank/DDBJ databases">
        <title>Aquibacillus sp. a new bacterium isolated from soil saline samples.</title>
        <authorList>
            <person name="Galisteo C."/>
            <person name="De La Haba R."/>
            <person name="Sanchez-Porro C."/>
            <person name="Ventosa A."/>
        </authorList>
    </citation>
    <scope>NUCLEOTIDE SEQUENCE</scope>
    <source>
        <strain evidence="3">3ASR75-54</strain>
    </source>
</reference>
<feature type="compositionally biased region" description="Acidic residues" evidence="1">
    <location>
        <begin position="274"/>
        <end position="288"/>
    </location>
</feature>
<sequence length="384" mass="43611">MENKKVRHFITSGLVASAFILTTNFGTVLAEEDGENNTSEVITETNQGQVDEQLADLTAELDLEEPSLLPGDFFYFAKIMLENIRSAFTFNDYAKAKLYADFAAERIAEANALIAEGETDKAQELLKEAIQRQEEANETSSSNEGDEQAQDTALRVEMPDQEVTTSEDVEISDEAEDSDDQAEVEEVDELDNRFANNIDSLLLVLEKIDNPKARAAIAKNIQKSFAKLDKKMEKLAALEIKIDEKMKEIEEEIANGEISEDEADEQIENLQAEVENDLDEADQEEEKDTAEIKAEVTKTVSDTAKEIAKEKQEEAKEKREEAKEKAKEKREEAKKKREEAKNARKENSKYEKDGEEEQDKFNEDDKEDEEHKKDEDEDEDNDDE</sequence>
<feature type="region of interest" description="Disordered" evidence="1">
    <location>
        <begin position="131"/>
        <end position="186"/>
    </location>
</feature>
<name>A0A9X4AGQ8_9BACI</name>
<feature type="compositionally biased region" description="Acidic residues" evidence="1">
    <location>
        <begin position="165"/>
        <end position="186"/>
    </location>
</feature>
<protein>
    <submittedName>
        <fullName evidence="3">DUF5667 domain-containing protein</fullName>
    </submittedName>
</protein>
<comment type="caution">
    <text evidence="3">The sequence shown here is derived from an EMBL/GenBank/DDBJ whole genome shotgun (WGS) entry which is preliminary data.</text>
</comment>
<keyword evidence="4" id="KW-1185">Reference proteome</keyword>
<feature type="region of interest" description="Disordered" evidence="1">
    <location>
        <begin position="252"/>
        <end position="384"/>
    </location>
</feature>